<dbReference type="STRING" id="1724.GCA_001044175_00074"/>
<feature type="transmembrane region" description="Helical" evidence="1">
    <location>
        <begin position="272"/>
        <end position="292"/>
    </location>
</feature>
<evidence type="ECO:0000256" key="1">
    <source>
        <dbReference type="SAM" id="Phobius"/>
    </source>
</evidence>
<proteinExistence type="predicted"/>
<feature type="transmembrane region" description="Helical" evidence="1">
    <location>
        <begin position="219"/>
        <end position="236"/>
    </location>
</feature>
<name>A0A2A9DLG6_9CORY</name>
<protein>
    <recommendedName>
        <fullName evidence="4">Na+/glutamate symporter</fullName>
    </recommendedName>
</protein>
<feature type="transmembrane region" description="Helical" evidence="1">
    <location>
        <begin position="145"/>
        <end position="169"/>
    </location>
</feature>
<feature type="transmembrane region" description="Helical" evidence="1">
    <location>
        <begin position="6"/>
        <end position="24"/>
    </location>
</feature>
<feature type="transmembrane region" description="Helical" evidence="1">
    <location>
        <begin position="298"/>
        <end position="320"/>
    </location>
</feature>
<keyword evidence="1" id="KW-1133">Transmembrane helix</keyword>
<feature type="transmembrane region" description="Helical" evidence="1">
    <location>
        <begin position="242"/>
        <end position="260"/>
    </location>
</feature>
<feature type="transmembrane region" description="Helical" evidence="1">
    <location>
        <begin position="370"/>
        <end position="394"/>
    </location>
</feature>
<feature type="transmembrane region" description="Helical" evidence="1">
    <location>
        <begin position="31"/>
        <end position="49"/>
    </location>
</feature>
<keyword evidence="1" id="KW-0812">Transmembrane</keyword>
<dbReference type="AlphaFoldDB" id="A0A2A9DLG6"/>
<evidence type="ECO:0000313" key="2">
    <source>
        <dbReference type="EMBL" id="PFG27587.1"/>
    </source>
</evidence>
<dbReference type="CDD" id="cd21416">
    <property type="entry name" value="HDC_protein"/>
    <property type="match status" value="1"/>
</dbReference>
<dbReference type="InterPro" id="IPR049576">
    <property type="entry name" value="HDC-like"/>
</dbReference>
<gene>
    <name evidence="2" type="ORF">ATK06_0657</name>
</gene>
<dbReference type="EMBL" id="PDJF01000001">
    <property type="protein sequence ID" value="PFG27587.1"/>
    <property type="molecule type" value="Genomic_DNA"/>
</dbReference>
<keyword evidence="1" id="KW-0472">Membrane</keyword>
<dbReference type="Proteomes" id="UP000221653">
    <property type="component" value="Unassembled WGS sequence"/>
</dbReference>
<comment type="caution">
    <text evidence="2">The sequence shown here is derived from an EMBL/GenBank/DDBJ whole genome shotgun (WGS) entry which is preliminary data.</text>
</comment>
<accession>A0A2A9DLG6</accession>
<feature type="transmembrane region" description="Helical" evidence="1">
    <location>
        <begin position="88"/>
        <end position="110"/>
    </location>
</feature>
<evidence type="ECO:0000313" key="3">
    <source>
        <dbReference type="Proteomes" id="UP000221653"/>
    </source>
</evidence>
<keyword evidence="3" id="KW-1185">Reference proteome</keyword>
<reference evidence="2 3" key="1">
    <citation type="submission" date="2017-10" db="EMBL/GenBank/DDBJ databases">
        <title>Sequencing the genomes of 1000 actinobacteria strains.</title>
        <authorList>
            <person name="Klenk H.-P."/>
        </authorList>
    </citation>
    <scope>NUCLEOTIDE SEQUENCE [LARGE SCALE GENOMIC DNA]</scope>
    <source>
        <strain evidence="2 3">DSM 20688</strain>
    </source>
</reference>
<sequence length="397" mass="41713">MSVLSVTVIILGCIAVGEILSALSKARIPSILVAMLLAFVLANLGFLPYEMAMASALVAFGSWAQSAVMIHMGSLIPIGKLLVQWRPVAIAVSGIVMAAAFVLGIGTWLYGFDIAAASVGPMTGGLVATTLMNEGLQGIPDLDPMALMIPSMLLMVQCLPGMPVASTLLRRYALAHRETLTPEPGPEVGDVEDHIDEDGDLNDGHRTLIRLPDAIADNAYFALFMAVALGWVARVLEDATGVSYSLWGLAIGFIGAYIGLVPRRPLEKAGSFGIIMASLVFLVIVPLTGFTFADLASIAGILVVMMIAGFGGVFLGGAIMTKLVGWDLRLGIPVALTSTFGFPADYMISQEVVKATGRTPKEREALREQILLPMLIGGFSTVSAGAIVIVSIILSVL</sequence>
<organism evidence="2 3">
    <name type="scientific">Corynebacterium renale</name>
    <dbReference type="NCBI Taxonomy" id="1724"/>
    <lineage>
        <taxon>Bacteria</taxon>
        <taxon>Bacillati</taxon>
        <taxon>Actinomycetota</taxon>
        <taxon>Actinomycetes</taxon>
        <taxon>Mycobacteriales</taxon>
        <taxon>Corynebacteriaceae</taxon>
        <taxon>Corynebacterium</taxon>
    </lineage>
</organism>
<dbReference type="RefSeq" id="WP_048378686.1">
    <property type="nucleotide sequence ID" value="NZ_LDYE01000001.1"/>
</dbReference>
<dbReference type="OrthoDB" id="3243277at2"/>
<evidence type="ECO:0008006" key="4">
    <source>
        <dbReference type="Google" id="ProtNLM"/>
    </source>
</evidence>
<feature type="transmembrane region" description="Helical" evidence="1">
    <location>
        <begin position="55"/>
        <end position="76"/>
    </location>
</feature>